<dbReference type="Gene3D" id="2.60.120.260">
    <property type="entry name" value="Galactose-binding domain-like"/>
    <property type="match status" value="1"/>
</dbReference>
<dbReference type="Proteomes" id="UP001500177">
    <property type="component" value="Unassembled WGS sequence"/>
</dbReference>
<proteinExistence type="predicted"/>
<organism evidence="1 2">
    <name type="scientific">Brevibacterium permense</name>
    <dbReference type="NCBI Taxonomy" id="234834"/>
    <lineage>
        <taxon>Bacteria</taxon>
        <taxon>Bacillati</taxon>
        <taxon>Actinomycetota</taxon>
        <taxon>Actinomycetes</taxon>
        <taxon>Micrococcales</taxon>
        <taxon>Brevibacteriaceae</taxon>
        <taxon>Brevibacterium</taxon>
    </lineage>
</organism>
<protein>
    <recommendedName>
        <fullName evidence="3">Minor tail protein</fullName>
    </recommendedName>
</protein>
<evidence type="ECO:0000313" key="1">
    <source>
        <dbReference type="EMBL" id="GAA1513862.1"/>
    </source>
</evidence>
<gene>
    <name evidence="1" type="ORF">GCM10009690_16020</name>
</gene>
<dbReference type="EMBL" id="BAAALX010000009">
    <property type="protein sequence ID" value="GAA1513862.1"/>
    <property type="molecule type" value="Genomic_DNA"/>
</dbReference>
<evidence type="ECO:0000313" key="2">
    <source>
        <dbReference type="Proteomes" id="UP001500177"/>
    </source>
</evidence>
<dbReference type="RefSeq" id="WP_173151354.1">
    <property type="nucleotide sequence ID" value="NZ_BAAALX010000009.1"/>
</dbReference>
<keyword evidence="2" id="KW-1185">Reference proteome</keyword>
<evidence type="ECO:0008006" key="3">
    <source>
        <dbReference type="Google" id="ProtNLM"/>
    </source>
</evidence>
<comment type="caution">
    <text evidence="1">The sequence shown here is derived from an EMBL/GenBank/DDBJ whole genome shotgun (WGS) entry which is preliminary data.</text>
</comment>
<dbReference type="InterPro" id="IPR008979">
    <property type="entry name" value="Galactose-bd-like_sf"/>
</dbReference>
<name>A0ABN2A8T8_9MICO</name>
<dbReference type="SUPFAM" id="SSF49785">
    <property type="entry name" value="Galactose-binding domain-like"/>
    <property type="match status" value="1"/>
</dbReference>
<accession>A0ABN2A8T8</accession>
<sequence length="1157" mass="123002">MSLDRLYRDVENLKQQYKGLAGGPQLALSSIENGAIDSMDADGNLKMTIGQQDDGGNTINVISGPTPPTPVGFTVDVDHGKFIVHWSGDFDGDKLAPSDWSRAEVHASQDPFFVPSRATARGSIVSAAGGEVTIGVLKGPWTIKMLAWSQAGKMSAPSAPVTVDVPGYGDIVLAEIDAAETVIKNAGEVLVTEQGTLDEKLSEVDGSLNDLGQDLQAVEDAQAQLNTDLTDVMTSVDGKNTITWDPSAPSAVSNPGKAVGDLWYRTSGNNIVGFWKWDGTDWVTQLLDVTTIPLIDIGAGTFGSLSGSRLDVASVTADKVLIAGSDNLVVNPKFENDAAGWSYNYAAGNTDNFGPMEGVGRSGGAGLVAIGPSGDWYAMSQEVPVEPGEYLMTVWVKSSVDIAPGVEFMLTTIRPLLVNGSQPWMTSPAADRNVGLAAGVWKKIQSVFTVPADGLSTIFRVGSRSGLTSGTLVMSDISVVRRSGATLIENGGITTPKLSADVLEVKNLKATTGQLDEAVINKLFSDVVVAKMAVAEQFIGENAILTGAVTAPKITASEELTAKVAEFLRVRAEMIEADAIDSMVITAPTIQSARSGRRWVASTDSIRVIDSNDDVRTQLSPEGSTFKGEVEADTLVVNEGAEFKANNTLAQGAKLTLAAGVTDPTAPPVVQPYWGRLEFEPVSMNTSAPVGLAWDGTNYITVGSNKADKGVASYYTGVYAMKITGTTGATSQFRCDFSAGAANEQRVSEVFGVTCIGSELFWLGRYGYVGYVWVTDLSGTFLRRFAYPELGYESGGSPLVYKPGIGNDGTNVVIAQCDDAGLLRIRIYNKTTGARTSQLLDNGNTRSDITGVYVGNADWGRKLATVVVDRTSELLSFSPTTGVYDGDGTKFNAAATGSTGVVFVDGKFRTLDSTGVIHEYADSNTGDGSGDWWATYYWYTDVDDDDIIESSDYQSRMAPPARFTWPRRAGLKILGQPMPDGVEALGPALAKKTTTPVRTDFSGPGWQVDVGKPSARYTSLPTNWTTYASPSATNTFPEAESSVLESASGTFLVRGDGSGHWGPLNVGRNGIMSGLIVTGQTVCKVDTAGTPKKFTVQLPAGRFTKPPVVWATNSTTVPQDVAIAVRWEDVRTTSFDLWYWRKDLTANGVTWFAMDAE</sequence>
<dbReference type="SUPFAM" id="SSF75011">
    <property type="entry name" value="3-carboxy-cis,cis-mucoante lactonizing enzyme"/>
    <property type="match status" value="1"/>
</dbReference>
<reference evidence="1 2" key="1">
    <citation type="journal article" date="2019" name="Int. J. Syst. Evol. Microbiol.">
        <title>The Global Catalogue of Microorganisms (GCM) 10K type strain sequencing project: providing services to taxonomists for standard genome sequencing and annotation.</title>
        <authorList>
            <consortium name="The Broad Institute Genomics Platform"/>
            <consortium name="The Broad Institute Genome Sequencing Center for Infectious Disease"/>
            <person name="Wu L."/>
            <person name="Ma J."/>
        </authorList>
    </citation>
    <scope>NUCLEOTIDE SEQUENCE [LARGE SCALE GENOMIC DNA]</scope>
    <source>
        <strain evidence="1 2">JCM 13318</strain>
    </source>
</reference>